<evidence type="ECO:0000256" key="1">
    <source>
        <dbReference type="ARBA" id="ARBA00010552"/>
    </source>
</evidence>
<dbReference type="SUPFAM" id="SSF55298">
    <property type="entry name" value="YjgF-like"/>
    <property type="match status" value="1"/>
</dbReference>
<dbReference type="Gene3D" id="3.30.1330.40">
    <property type="entry name" value="RutC-like"/>
    <property type="match status" value="1"/>
</dbReference>
<dbReference type="GO" id="GO:0019239">
    <property type="term" value="F:deaminase activity"/>
    <property type="evidence" value="ECO:0007669"/>
    <property type="project" value="TreeGrafter"/>
</dbReference>
<dbReference type="PANTHER" id="PTHR11803:SF39">
    <property type="entry name" value="2-IMINOBUTANOATE_2-IMINOPROPANOATE DEAMINASE"/>
    <property type="match status" value="1"/>
</dbReference>
<comment type="caution">
    <text evidence="2">The sequence shown here is derived from an EMBL/GenBank/DDBJ whole genome shotgun (WGS) entry which is preliminary data.</text>
</comment>
<dbReference type="InterPro" id="IPR006175">
    <property type="entry name" value="YjgF/YER057c/UK114"/>
</dbReference>
<dbReference type="PANTHER" id="PTHR11803">
    <property type="entry name" value="2-IMINOBUTANOATE/2-IMINOPROPANOATE DEAMINASE RIDA"/>
    <property type="match status" value="1"/>
</dbReference>
<evidence type="ECO:0000313" key="2">
    <source>
        <dbReference type="EMBL" id="POY37801.1"/>
    </source>
</evidence>
<comment type="similarity">
    <text evidence="1">Belongs to the RutC family.</text>
</comment>
<dbReference type="RefSeq" id="WP_103787932.1">
    <property type="nucleotide sequence ID" value="NZ_PQVF01000003.1"/>
</dbReference>
<accession>A0A2S5A5C8</accession>
<dbReference type="FunFam" id="3.30.1330.40:FF:000001">
    <property type="entry name" value="L-PSP family endoribonuclease"/>
    <property type="match status" value="1"/>
</dbReference>
<dbReference type="OrthoDB" id="9803101at2"/>
<keyword evidence="3" id="KW-1185">Reference proteome</keyword>
<dbReference type="InterPro" id="IPR035959">
    <property type="entry name" value="RutC-like_sf"/>
</dbReference>
<dbReference type="EMBL" id="PQVF01000003">
    <property type="protein sequence ID" value="POY37801.1"/>
    <property type="molecule type" value="Genomic_DNA"/>
</dbReference>
<dbReference type="Proteomes" id="UP000236893">
    <property type="component" value="Unassembled WGS sequence"/>
</dbReference>
<sequence length="121" mass="12958">MTPVFSTEVPSPAGHYNQGMAAHQFIFISGQLPTGFPAETSLEEQVKIALQRVIAIAEAGGSSIEKIVKTTVYIADVNDWPAVNAAYAEFFGPNNKPARSIVPVPALHYGYKVEIEAIAAI</sequence>
<dbReference type="AlphaFoldDB" id="A0A2S5A5C8"/>
<gene>
    <name evidence="2" type="ORF">C3K47_04510</name>
</gene>
<name>A0A2S5A5C8_9SPHI</name>
<dbReference type="CDD" id="cd00448">
    <property type="entry name" value="YjgF_YER057c_UK114_family"/>
    <property type="match status" value="1"/>
</dbReference>
<proteinExistence type="inferred from homology"/>
<protein>
    <submittedName>
        <fullName evidence="2">Enamine deaminase RidA</fullName>
    </submittedName>
</protein>
<reference evidence="2 3" key="1">
    <citation type="submission" date="2018-01" db="EMBL/GenBank/DDBJ databases">
        <authorList>
            <person name="Gaut B.S."/>
            <person name="Morton B.R."/>
            <person name="Clegg M.T."/>
            <person name="Duvall M.R."/>
        </authorList>
    </citation>
    <scope>NUCLEOTIDE SEQUENCE [LARGE SCALE GENOMIC DNA]</scope>
    <source>
        <strain evidence="2 3">HR-AV</strain>
    </source>
</reference>
<dbReference type="GO" id="GO:0005829">
    <property type="term" value="C:cytosol"/>
    <property type="evidence" value="ECO:0007669"/>
    <property type="project" value="TreeGrafter"/>
</dbReference>
<dbReference type="Pfam" id="PF01042">
    <property type="entry name" value="Ribonuc_L-PSP"/>
    <property type="match status" value="1"/>
</dbReference>
<organism evidence="2 3">
    <name type="scientific">Solitalea longa</name>
    <dbReference type="NCBI Taxonomy" id="2079460"/>
    <lineage>
        <taxon>Bacteria</taxon>
        <taxon>Pseudomonadati</taxon>
        <taxon>Bacteroidota</taxon>
        <taxon>Sphingobacteriia</taxon>
        <taxon>Sphingobacteriales</taxon>
        <taxon>Sphingobacteriaceae</taxon>
        <taxon>Solitalea</taxon>
    </lineage>
</organism>
<evidence type="ECO:0000313" key="3">
    <source>
        <dbReference type="Proteomes" id="UP000236893"/>
    </source>
</evidence>